<evidence type="ECO:0000313" key="2">
    <source>
        <dbReference type="Proteomes" id="UP000789595"/>
    </source>
</evidence>
<sequence>MRERWGIHHEGECHWFANLARLVGVPLEALRFDPTKRRAYAVGAALGAAHDVLVTRFEDMRDLPEIVRDVVPEFAPDFQRVSVHEGSHAPAAVEARKFRARAARLVAANYTHRFAACDTSRFYPNATRN</sequence>
<proteinExistence type="predicted"/>
<dbReference type="EMBL" id="CAKKNE010000003">
    <property type="protein sequence ID" value="CAH0371072.1"/>
    <property type="molecule type" value="Genomic_DNA"/>
</dbReference>
<organism evidence="1 2">
    <name type="scientific">Pelagomonas calceolata</name>
    <dbReference type="NCBI Taxonomy" id="35677"/>
    <lineage>
        <taxon>Eukaryota</taxon>
        <taxon>Sar</taxon>
        <taxon>Stramenopiles</taxon>
        <taxon>Ochrophyta</taxon>
        <taxon>Pelagophyceae</taxon>
        <taxon>Pelagomonadales</taxon>
        <taxon>Pelagomonadaceae</taxon>
        <taxon>Pelagomonas</taxon>
    </lineage>
</organism>
<name>A0A8J2SP19_9STRA</name>
<protein>
    <submittedName>
        <fullName evidence="1">Uncharacterized protein</fullName>
    </submittedName>
</protein>
<dbReference type="Proteomes" id="UP000789595">
    <property type="component" value="Unassembled WGS sequence"/>
</dbReference>
<evidence type="ECO:0000313" key="1">
    <source>
        <dbReference type="EMBL" id="CAH0371072.1"/>
    </source>
</evidence>
<reference evidence="1" key="1">
    <citation type="submission" date="2021-11" db="EMBL/GenBank/DDBJ databases">
        <authorList>
            <consortium name="Genoscope - CEA"/>
            <person name="William W."/>
        </authorList>
    </citation>
    <scope>NUCLEOTIDE SEQUENCE</scope>
</reference>
<comment type="caution">
    <text evidence="1">The sequence shown here is derived from an EMBL/GenBank/DDBJ whole genome shotgun (WGS) entry which is preliminary data.</text>
</comment>
<gene>
    <name evidence="1" type="ORF">PECAL_3P09950</name>
</gene>
<accession>A0A8J2SP19</accession>
<dbReference type="AlphaFoldDB" id="A0A8J2SP19"/>
<keyword evidence="2" id="KW-1185">Reference proteome</keyword>